<reference evidence="1 2" key="1">
    <citation type="submission" date="2020-09" db="EMBL/GenBank/DDBJ databases">
        <title>Echinicola sp. CAU 1574 isolated from sand of Sido Beach.</title>
        <authorList>
            <person name="Kim W."/>
        </authorList>
    </citation>
    <scope>NUCLEOTIDE SEQUENCE [LARGE SCALE GENOMIC DNA]</scope>
    <source>
        <strain evidence="1 2">CAU 1574</strain>
    </source>
</reference>
<dbReference type="RefSeq" id="WP_192006909.1">
    <property type="nucleotide sequence ID" value="NZ_JACYTQ010000001.1"/>
</dbReference>
<accession>A0ABR9AEM5</accession>
<evidence type="ECO:0000313" key="2">
    <source>
        <dbReference type="Proteomes" id="UP000647133"/>
    </source>
</evidence>
<keyword evidence="2" id="KW-1185">Reference proteome</keyword>
<sequence>MLTLGRKLINPYQVIGDFCSIRELTSHRQKLDRFFHSAFGYKSQEVIDYPFDITYTYDGLIYWLEALFRLRKSGNYPYRIRTYREQAIVKMVVHIRKFSQAEYEPSFYSHTPVHLTFRELHQPYVVLFDILDWRDFAHWKKRLFQWQVNALSGVEDIGSPMEEDDLEMYRCLHRLIEVSFLIFTVELDSKELEVIDQL</sequence>
<dbReference type="EMBL" id="JACYTQ010000001">
    <property type="protein sequence ID" value="MBD8487118.1"/>
    <property type="molecule type" value="Genomic_DNA"/>
</dbReference>
<dbReference type="Proteomes" id="UP000647133">
    <property type="component" value="Unassembled WGS sequence"/>
</dbReference>
<protein>
    <submittedName>
        <fullName evidence="1">Uncharacterized protein</fullName>
    </submittedName>
</protein>
<organism evidence="1 2">
    <name type="scientific">Echinicola arenosa</name>
    <dbReference type="NCBI Taxonomy" id="2774144"/>
    <lineage>
        <taxon>Bacteria</taxon>
        <taxon>Pseudomonadati</taxon>
        <taxon>Bacteroidota</taxon>
        <taxon>Cytophagia</taxon>
        <taxon>Cytophagales</taxon>
        <taxon>Cyclobacteriaceae</taxon>
        <taxon>Echinicola</taxon>
    </lineage>
</organism>
<comment type="caution">
    <text evidence="1">The sequence shown here is derived from an EMBL/GenBank/DDBJ whole genome shotgun (WGS) entry which is preliminary data.</text>
</comment>
<evidence type="ECO:0000313" key="1">
    <source>
        <dbReference type="EMBL" id="MBD8487118.1"/>
    </source>
</evidence>
<proteinExistence type="predicted"/>
<gene>
    <name evidence="1" type="ORF">IFO69_00020</name>
</gene>
<name>A0ABR9AEM5_9BACT</name>